<dbReference type="EC" id="4.2.1.7" evidence="6"/>
<feature type="domain" description="D-galactarate/Altronate dehydratase second" evidence="4">
    <location>
        <begin position="42"/>
        <end position="166"/>
    </location>
</feature>
<dbReference type="InterPro" id="IPR052172">
    <property type="entry name" value="UxaA_altronate/galactarate_dh"/>
</dbReference>
<evidence type="ECO:0000259" key="4">
    <source>
        <dbReference type="Pfam" id="PF04295"/>
    </source>
</evidence>
<dbReference type="AlphaFoldDB" id="A0A2N5N8Q7"/>
<dbReference type="GO" id="GO:0019698">
    <property type="term" value="P:D-galacturonate catabolic process"/>
    <property type="evidence" value="ECO:0007669"/>
    <property type="project" value="TreeGrafter"/>
</dbReference>
<feature type="domain" description="D-galactarate/Altronate dehydratase C-terminal" evidence="5">
    <location>
        <begin position="179"/>
        <end position="419"/>
    </location>
</feature>
<evidence type="ECO:0000259" key="5">
    <source>
        <dbReference type="Pfam" id="PF20629"/>
    </source>
</evidence>
<dbReference type="Pfam" id="PF04295">
    <property type="entry name" value="GD_AH_second"/>
    <property type="match status" value="1"/>
</dbReference>
<organism evidence="6 7">
    <name type="scientific">Paenibacillus pasadenensis</name>
    <dbReference type="NCBI Taxonomy" id="217090"/>
    <lineage>
        <taxon>Bacteria</taxon>
        <taxon>Bacillati</taxon>
        <taxon>Bacillota</taxon>
        <taxon>Bacilli</taxon>
        <taxon>Bacillales</taxon>
        <taxon>Paenibacillaceae</taxon>
        <taxon>Paenibacillus</taxon>
    </lineage>
</organism>
<evidence type="ECO:0000313" key="7">
    <source>
        <dbReference type="Proteomes" id="UP000234789"/>
    </source>
</evidence>
<dbReference type="InterPro" id="IPR007392">
    <property type="entry name" value="GD_AH_second"/>
</dbReference>
<reference evidence="6 7" key="1">
    <citation type="submission" date="2017-05" db="EMBL/GenBank/DDBJ databases">
        <title>Functional genome analysis of Paenibacillus pasadenensis strain R16: insights on endophytic life style and antifungal activity.</title>
        <authorList>
            <person name="Passera A."/>
            <person name="Marcolungo L."/>
            <person name="Casati P."/>
            <person name="Brasca M."/>
            <person name="Quaglino F."/>
            <person name="Delledonne M."/>
        </authorList>
    </citation>
    <scope>NUCLEOTIDE SEQUENCE [LARGE SCALE GENOMIC DNA]</scope>
    <source>
        <strain evidence="6 7">R16</strain>
    </source>
</reference>
<comment type="caution">
    <text evidence="6">The sequence shown here is derived from an EMBL/GenBank/DDBJ whole genome shotgun (WGS) entry which is preliminary data.</text>
</comment>
<feature type="compositionally biased region" description="Polar residues" evidence="3">
    <location>
        <begin position="8"/>
        <end position="20"/>
    </location>
</feature>
<dbReference type="PANTHER" id="PTHR30536">
    <property type="entry name" value="ALTRONATE/GALACTARATE DEHYDRATASE"/>
    <property type="match status" value="1"/>
</dbReference>
<dbReference type="Proteomes" id="UP000234789">
    <property type="component" value="Unassembled WGS sequence"/>
</dbReference>
<accession>A0A2N5N8Q7</accession>
<sequence>MREPEGQASGQAAADQTESGQAAASQAADQAAASQAAPAIMGYRRENGDIGIRNHLLIIPTVICSNQVCSRIAQLVPGAVAVPHPHGCSQIGADKDRTFSVLAGTGANPNVGAVLIVSLGCEVVDPQQLADAIRVTGKPVEWFDIQSVGGSVKAIEHGAKLARQLQAGLMRQRQEPVPLSKLKVGVKCGGSDATSGLASNPALGAAADRLIREGGTVVIGETTEIIGAEHVLAERCPDAAVRERLYAIVGRFEREVERMGADMRGGNPSPGNIAGGLSTIEEKSLGCISKCGTSPILGVTEYAEPLPEGGLYFMDSPGNDIECVSGMAAAGAHIVCFTTGRGTPTGSAVVPVIKITGNGRTFSLMEDNMDVDVSPMLDGSLDVEAAGERIWQEIVEVADGKLTKAEILGHQEFSINRIGPSL</sequence>
<proteinExistence type="inferred from homology"/>
<feature type="region of interest" description="Disordered" evidence="3">
    <location>
        <begin position="1"/>
        <end position="28"/>
    </location>
</feature>
<evidence type="ECO:0000256" key="2">
    <source>
        <dbReference type="ARBA" id="ARBA00023239"/>
    </source>
</evidence>
<dbReference type="Pfam" id="PF20629">
    <property type="entry name" value="GD_AH_C"/>
    <property type="match status" value="1"/>
</dbReference>
<dbReference type="PANTHER" id="PTHR30536:SF5">
    <property type="entry name" value="ALTRONATE DEHYDRATASE"/>
    <property type="match status" value="1"/>
</dbReference>
<gene>
    <name evidence="6" type="ORF">B8V81_0929</name>
</gene>
<dbReference type="GO" id="GO:0008789">
    <property type="term" value="F:altronate dehydratase activity"/>
    <property type="evidence" value="ECO:0007669"/>
    <property type="project" value="UniProtKB-EC"/>
</dbReference>
<dbReference type="InterPro" id="IPR048332">
    <property type="entry name" value="GD_AH_C"/>
</dbReference>
<evidence type="ECO:0000256" key="1">
    <source>
        <dbReference type="ARBA" id="ARBA00010986"/>
    </source>
</evidence>
<evidence type="ECO:0000313" key="6">
    <source>
        <dbReference type="EMBL" id="PLT46705.1"/>
    </source>
</evidence>
<keyword evidence="2 6" id="KW-0456">Lyase</keyword>
<comment type="similarity">
    <text evidence="1">Belongs to the UxaA family.</text>
</comment>
<name>A0A2N5N8Q7_9BACL</name>
<evidence type="ECO:0000256" key="3">
    <source>
        <dbReference type="SAM" id="MobiDB-lite"/>
    </source>
</evidence>
<protein>
    <submittedName>
        <fullName evidence="6">Altronate dehydratase</fullName>
        <ecNumber evidence="6">4.2.1.7</ecNumber>
    </submittedName>
</protein>
<dbReference type="EMBL" id="NFEZ01000003">
    <property type="protein sequence ID" value="PLT46705.1"/>
    <property type="molecule type" value="Genomic_DNA"/>
</dbReference>
<keyword evidence="7" id="KW-1185">Reference proteome</keyword>